<sequence length="360" mass="39307">GGRCGGGEGGGSVVLPATHRGGIPNFFVLGQVDGLGVAYYDSTTLELSPTQDWMCQAVEPSYFRSKRQELLGYKEGFQRIMGRLLERYNQTGGVHTLQLRVGCSLRDDSPQAGVLQYAYDSQDFIGFDGQRGLWVAAVQPAVLSKRRWEADRPWCQFLQHYLQQECVKTLRSLVRHGRETLGRQLPPEVSVSCRDAPDGSVTLSCHARGFYPRPIHVSWVRDEEDILAETDSSGILPNADSTYYTQSSLEISLQQDGHRYACRVEHTSLPEPTLIWGKEGVPGKKGLLPPGVLVPLVLAMLAGAGAAVAGVIMWRRNRPGKGMEEDPWRQGWGGQSPGRGQGWGEEGGGSERSGGGQGLV</sequence>
<feature type="domain" description="Ig-like" evidence="9">
    <location>
        <begin position="187"/>
        <end position="275"/>
    </location>
</feature>
<evidence type="ECO:0000256" key="5">
    <source>
        <dbReference type="ARBA" id="ARBA00023180"/>
    </source>
</evidence>
<dbReference type="Gene3D" id="2.60.40.10">
    <property type="entry name" value="Immunoglobulins"/>
    <property type="match status" value="1"/>
</dbReference>
<dbReference type="Pfam" id="PF00129">
    <property type="entry name" value="MHC_I"/>
    <property type="match status" value="1"/>
</dbReference>
<dbReference type="PANTHER" id="PTHR16675">
    <property type="entry name" value="MHC CLASS I-RELATED"/>
    <property type="match status" value="1"/>
</dbReference>
<dbReference type="InterPro" id="IPR036179">
    <property type="entry name" value="Ig-like_dom_sf"/>
</dbReference>
<dbReference type="SUPFAM" id="SSF48726">
    <property type="entry name" value="Immunoglobulin"/>
    <property type="match status" value="1"/>
</dbReference>
<dbReference type="PROSITE" id="PS00290">
    <property type="entry name" value="IG_MHC"/>
    <property type="match status" value="1"/>
</dbReference>
<comment type="subcellular location">
    <subcellularLocation>
        <location evidence="1">Membrane</location>
    </subcellularLocation>
</comment>
<accession>A0A8C3FAS7</accession>
<feature type="region of interest" description="Disordered" evidence="7">
    <location>
        <begin position="322"/>
        <end position="360"/>
    </location>
</feature>
<reference evidence="10" key="2">
    <citation type="submission" date="2025-09" db="UniProtKB">
        <authorList>
            <consortium name="Ensembl"/>
        </authorList>
    </citation>
    <scope>IDENTIFICATION</scope>
</reference>
<dbReference type="SMART" id="SM00407">
    <property type="entry name" value="IGc1"/>
    <property type="match status" value="1"/>
</dbReference>
<keyword evidence="2" id="KW-0732">Signal</keyword>
<dbReference type="GO" id="GO:0006955">
    <property type="term" value="P:immune response"/>
    <property type="evidence" value="ECO:0007669"/>
    <property type="project" value="TreeGrafter"/>
</dbReference>
<dbReference type="Ensembl" id="ENSCPBT00000006776.1">
    <property type="protein sequence ID" value="ENSCPBP00000005578.1"/>
    <property type="gene ID" value="ENSCPBG00000004448.1"/>
</dbReference>
<dbReference type="GO" id="GO:0005615">
    <property type="term" value="C:extracellular space"/>
    <property type="evidence" value="ECO:0007669"/>
    <property type="project" value="TreeGrafter"/>
</dbReference>
<dbReference type="PRINTS" id="PR01638">
    <property type="entry name" value="MHCCLASSI"/>
</dbReference>
<dbReference type="AlphaFoldDB" id="A0A8C3FAS7"/>
<evidence type="ECO:0000256" key="3">
    <source>
        <dbReference type="ARBA" id="ARBA00023136"/>
    </source>
</evidence>
<dbReference type="InterPro" id="IPR037055">
    <property type="entry name" value="MHC_I-like_Ag-recog_sf"/>
</dbReference>
<organism evidence="10 11">
    <name type="scientific">Chrysemys picta bellii</name>
    <name type="common">Western painted turtle</name>
    <name type="synonym">Emys bellii</name>
    <dbReference type="NCBI Taxonomy" id="8478"/>
    <lineage>
        <taxon>Eukaryota</taxon>
        <taxon>Metazoa</taxon>
        <taxon>Chordata</taxon>
        <taxon>Craniata</taxon>
        <taxon>Vertebrata</taxon>
        <taxon>Euteleostomi</taxon>
        <taxon>Archelosauria</taxon>
        <taxon>Testudinata</taxon>
        <taxon>Testudines</taxon>
        <taxon>Cryptodira</taxon>
        <taxon>Durocryptodira</taxon>
        <taxon>Testudinoidea</taxon>
        <taxon>Emydidae</taxon>
        <taxon>Chrysemys</taxon>
    </lineage>
</organism>
<feature type="compositionally biased region" description="Gly residues" evidence="7">
    <location>
        <begin position="331"/>
        <end position="360"/>
    </location>
</feature>
<dbReference type="InterPro" id="IPR001039">
    <property type="entry name" value="MHC_I_a_a1/a2"/>
</dbReference>
<dbReference type="InterPro" id="IPR011161">
    <property type="entry name" value="MHC_I-like_Ag-recog"/>
</dbReference>
<evidence type="ECO:0000256" key="1">
    <source>
        <dbReference type="ARBA" id="ARBA00004370"/>
    </source>
</evidence>
<dbReference type="Pfam" id="PF07654">
    <property type="entry name" value="C1-set"/>
    <property type="match status" value="1"/>
</dbReference>
<comment type="similarity">
    <text evidence="6">Belongs to the MHC class I family.</text>
</comment>
<dbReference type="Gene3D" id="3.30.500.10">
    <property type="entry name" value="MHC class I-like antigen recognition-like"/>
    <property type="match status" value="1"/>
</dbReference>
<keyword evidence="11" id="KW-1185">Reference proteome</keyword>
<dbReference type="InterPro" id="IPR013783">
    <property type="entry name" value="Ig-like_fold"/>
</dbReference>
<dbReference type="InterPro" id="IPR003006">
    <property type="entry name" value="Ig/MHC_CS"/>
</dbReference>
<evidence type="ECO:0000256" key="7">
    <source>
        <dbReference type="SAM" id="MobiDB-lite"/>
    </source>
</evidence>
<proteinExistence type="inferred from homology"/>
<reference evidence="10" key="1">
    <citation type="submission" date="2025-08" db="UniProtKB">
        <authorList>
            <consortium name="Ensembl"/>
        </authorList>
    </citation>
    <scope>IDENTIFICATION</scope>
</reference>
<name>A0A8C3FAS7_CHRPI</name>
<protein>
    <recommendedName>
        <fullName evidence="9">Ig-like domain-containing protein</fullName>
    </recommendedName>
</protein>
<evidence type="ECO:0000259" key="9">
    <source>
        <dbReference type="PROSITE" id="PS50835"/>
    </source>
</evidence>
<keyword evidence="8" id="KW-1133">Transmembrane helix</keyword>
<evidence type="ECO:0000256" key="2">
    <source>
        <dbReference type="ARBA" id="ARBA00022729"/>
    </source>
</evidence>
<dbReference type="InterPro" id="IPR003597">
    <property type="entry name" value="Ig_C1-set"/>
</dbReference>
<dbReference type="SUPFAM" id="SSF54452">
    <property type="entry name" value="MHC antigen-recognition domain"/>
    <property type="match status" value="1"/>
</dbReference>
<evidence type="ECO:0000313" key="10">
    <source>
        <dbReference type="Ensembl" id="ENSCPBP00000005578.1"/>
    </source>
</evidence>
<dbReference type="PROSITE" id="PS50835">
    <property type="entry name" value="IG_LIKE"/>
    <property type="match status" value="1"/>
</dbReference>
<dbReference type="PANTHER" id="PTHR16675:SF67">
    <property type="entry name" value="IG-LIKE DOMAIN-CONTAINING PROTEIN"/>
    <property type="match status" value="1"/>
</dbReference>
<dbReference type="InterPro" id="IPR007110">
    <property type="entry name" value="Ig-like_dom"/>
</dbReference>
<evidence type="ECO:0000313" key="11">
    <source>
        <dbReference type="Proteomes" id="UP000694380"/>
    </source>
</evidence>
<keyword evidence="8" id="KW-0812">Transmembrane</keyword>
<feature type="transmembrane region" description="Helical" evidence="8">
    <location>
        <begin position="292"/>
        <end position="314"/>
    </location>
</feature>
<dbReference type="InterPro" id="IPR011162">
    <property type="entry name" value="MHC_I/II-like_Ag-recog"/>
</dbReference>
<dbReference type="GO" id="GO:0009897">
    <property type="term" value="C:external side of plasma membrane"/>
    <property type="evidence" value="ECO:0007669"/>
    <property type="project" value="TreeGrafter"/>
</dbReference>
<keyword evidence="3 8" id="KW-0472">Membrane</keyword>
<dbReference type="FunFam" id="2.60.40.10:FF:000204">
    <property type="entry name" value="Major histocompatibility complex, class I-related protein"/>
    <property type="match status" value="1"/>
</dbReference>
<dbReference type="GeneTree" id="ENSGT01120000271825"/>
<dbReference type="InterPro" id="IPR050208">
    <property type="entry name" value="MHC_class-I_related"/>
</dbReference>
<keyword evidence="4" id="KW-1015">Disulfide bond</keyword>
<keyword evidence="5" id="KW-0325">Glycoprotein</keyword>
<evidence type="ECO:0000256" key="4">
    <source>
        <dbReference type="ARBA" id="ARBA00023157"/>
    </source>
</evidence>
<dbReference type="OMA" id="SKFLTHI"/>
<dbReference type="Proteomes" id="UP000694380">
    <property type="component" value="Unplaced"/>
</dbReference>
<evidence type="ECO:0000256" key="6">
    <source>
        <dbReference type="RuleBase" id="RU004439"/>
    </source>
</evidence>
<evidence type="ECO:0000256" key="8">
    <source>
        <dbReference type="SAM" id="Phobius"/>
    </source>
</evidence>